<sequence>MSKGADGSKMFMKTKKPYFNSFLLSYRLAVSNVETFSPERTRSKKGQTEEEGYVFFSQVSDNVDQKDDKESDSSCNYGNGEFGGEAFVDSKDSEVSPVAFGNGGESLSFESGELSRAFGDSTEGNDVGEAANVDDASLNAEAVKAHDNKLRMLYLFCKVV</sequence>
<name>A0AAV7DUU5_ARIFI</name>
<accession>A0AAV7DUU5</accession>
<organism evidence="1 2">
    <name type="scientific">Aristolochia fimbriata</name>
    <name type="common">White veined hardy Dutchman's pipe vine</name>
    <dbReference type="NCBI Taxonomy" id="158543"/>
    <lineage>
        <taxon>Eukaryota</taxon>
        <taxon>Viridiplantae</taxon>
        <taxon>Streptophyta</taxon>
        <taxon>Embryophyta</taxon>
        <taxon>Tracheophyta</taxon>
        <taxon>Spermatophyta</taxon>
        <taxon>Magnoliopsida</taxon>
        <taxon>Magnoliidae</taxon>
        <taxon>Piperales</taxon>
        <taxon>Aristolochiaceae</taxon>
        <taxon>Aristolochia</taxon>
    </lineage>
</organism>
<proteinExistence type="predicted"/>
<evidence type="ECO:0000313" key="2">
    <source>
        <dbReference type="Proteomes" id="UP000825729"/>
    </source>
</evidence>
<keyword evidence="2" id="KW-1185">Reference proteome</keyword>
<dbReference type="EMBL" id="JAINDJ010000008">
    <property type="protein sequence ID" value="KAG9439262.1"/>
    <property type="molecule type" value="Genomic_DNA"/>
</dbReference>
<evidence type="ECO:0000313" key="1">
    <source>
        <dbReference type="EMBL" id="KAG9439262.1"/>
    </source>
</evidence>
<dbReference type="AlphaFoldDB" id="A0AAV7DUU5"/>
<reference evidence="1 2" key="1">
    <citation type="submission" date="2021-07" db="EMBL/GenBank/DDBJ databases">
        <title>The Aristolochia fimbriata genome: insights into angiosperm evolution, floral development and chemical biosynthesis.</title>
        <authorList>
            <person name="Jiao Y."/>
        </authorList>
    </citation>
    <scope>NUCLEOTIDE SEQUENCE [LARGE SCALE GENOMIC DNA]</scope>
    <source>
        <strain evidence="1">IBCAS-2021</strain>
        <tissue evidence="1">Leaf</tissue>
    </source>
</reference>
<protein>
    <submittedName>
        <fullName evidence="1">Uncharacterized protein</fullName>
    </submittedName>
</protein>
<comment type="caution">
    <text evidence="1">The sequence shown here is derived from an EMBL/GenBank/DDBJ whole genome shotgun (WGS) entry which is preliminary data.</text>
</comment>
<dbReference type="Proteomes" id="UP000825729">
    <property type="component" value="Unassembled WGS sequence"/>
</dbReference>
<gene>
    <name evidence="1" type="ORF">H6P81_019427</name>
</gene>